<accession>A0ABD0Y494</accession>
<feature type="compositionally biased region" description="Basic residues" evidence="1">
    <location>
        <begin position="426"/>
        <end position="467"/>
    </location>
</feature>
<feature type="compositionally biased region" description="Polar residues" evidence="1">
    <location>
        <begin position="975"/>
        <end position="993"/>
    </location>
</feature>
<proteinExistence type="predicted"/>
<feature type="compositionally biased region" description="Polar residues" evidence="1">
    <location>
        <begin position="1190"/>
        <end position="1207"/>
    </location>
</feature>
<feature type="compositionally biased region" description="Polar residues" evidence="1">
    <location>
        <begin position="1224"/>
        <end position="1237"/>
    </location>
</feature>
<feature type="compositionally biased region" description="Polar residues" evidence="1">
    <location>
        <begin position="722"/>
        <end position="742"/>
    </location>
</feature>
<feature type="compositionally biased region" description="Basic and acidic residues" evidence="1">
    <location>
        <begin position="1082"/>
        <end position="1096"/>
    </location>
</feature>
<feature type="compositionally biased region" description="Polar residues" evidence="1">
    <location>
        <begin position="703"/>
        <end position="713"/>
    </location>
</feature>
<comment type="caution">
    <text evidence="2">The sequence shown here is derived from an EMBL/GenBank/DDBJ whole genome shotgun (WGS) entry which is preliminary data.</text>
</comment>
<dbReference type="AlphaFoldDB" id="A0ABD0Y494"/>
<evidence type="ECO:0008006" key="4">
    <source>
        <dbReference type="Google" id="ProtNLM"/>
    </source>
</evidence>
<feature type="region of interest" description="Disordered" evidence="1">
    <location>
        <begin position="1056"/>
        <end position="1105"/>
    </location>
</feature>
<feature type="compositionally biased region" description="Low complexity" evidence="1">
    <location>
        <begin position="334"/>
        <end position="351"/>
    </location>
</feature>
<feature type="region of interest" description="Disordered" evidence="1">
    <location>
        <begin position="975"/>
        <end position="1001"/>
    </location>
</feature>
<evidence type="ECO:0000313" key="2">
    <source>
        <dbReference type="EMBL" id="KAL1122223.1"/>
    </source>
</evidence>
<sequence length="1258" mass="143318">MKILRTPMDESSLLTRRLSVVFPSMTSVARESSFHEFVYFQVSSEIKRALKETVLLDNGRRGFIFTEIGYQGSEPRWLCHICCRTIISERAMSLHISHPLHNRKLLLSAHPRGQFKKFADGKDGQKSYMEGNSSGDEQFDKSPLNVELVTDVVPGEPVPPGMEDMVEGVCQLQATIDAYSDGPLIGLEYIVELVSTEEQAEPRYICLLCEKKGDPRSVMVHLTSNALNMIQRNNENRKGINVAITKVASEIERHYGRLKPMSAEAESFMTKKYEILHLIDEKQHFRETPTTTFADLVTMEKINEYSNMQESSDDGPTKHIVAKKEEIHQRDKQVNNPNNKKIPQNIQNKPKASSGKPEVKSNEIAKKKEVNKKQQKPQYDADDDVIIIGEEKSNSAIEIGSMPSISPISSSSSPEQDSRSNSRFNSRSRNRSRSWSRPKSRGYNGLRHRSRSKSRVRMRTRTRRRRSRSSDYYRNWSPPRTSYHRHSPKLPYGRNHRSYSRSRSRSRDRRSDSKGYDGKYCHEPHERGAERWWHLPKHEEDAIMYRVGDDPAARRYKETIKKEENMKIKWEEFNVEIEKLELEMNERLKYYQSRPEKHPMYPEEWKSFWNRRYKELQQSGQDASQYDFKPEWIIFWDKRMRELHEKELADKKEELRQKLGIVQWVGKRSLSNDLQDVSPPTPEPAKDVTVNDIKNTWKALTGSDITAPSTKRSPSPWEETSLPPTQVVHTPNSPNPVSTANKNWPIPRDTGRKFYESVPPIVHCLRMLSVLENQLGSLGPRVLELLSKALVLEKTKVSASMSLLQNRDIYIMFETIKEKLRGQLMAGIVLRQLVGPTRAVIKAIDNMLTSNPLKPEVFEPVKVAGVGMVDKVAVAQQIASALVAQGKTDVSQKELEELINAVVGMAKASNAKTSAGMSSAAFFSQLNIDNSTGSSHINQILTNMIASAQLTMGINPKPVAPGPVELAVPQQSTALPISVQSQSRSQTPLLNPDSSEKSAPLSDLELKESLIKFKDLPRNEQHRLIALFKELESTQPERVEKLRDYVGVSLFREQPQTAPKMNHGRLSPFSMRSGGANPSPDIKPEGVLDKNKKLGDSEEDDDDYSYEDIYKAATENLRINEIHENCKQVQEPEVAEPRLEETTPIFQSEPYPVSTYSTGSNQNTSSYPSYMDDPNFVECPQMSEPPYPNYPNTQDRMNYPAQSQQVHQALPPPPGPAFASVPPQGNSFVPSYTSGEQQPRPYRFPPDYNLYQNHYSQY</sequence>
<feature type="region of interest" description="Disordered" evidence="1">
    <location>
        <begin position="1178"/>
        <end position="1258"/>
    </location>
</feature>
<name>A0ABD0Y494_9HEMI</name>
<feature type="region of interest" description="Disordered" evidence="1">
    <location>
        <begin position="703"/>
        <end position="744"/>
    </location>
</feature>
<feature type="region of interest" description="Disordered" evidence="1">
    <location>
        <begin position="121"/>
        <end position="140"/>
    </location>
</feature>
<evidence type="ECO:0000256" key="1">
    <source>
        <dbReference type="SAM" id="MobiDB-lite"/>
    </source>
</evidence>
<evidence type="ECO:0000313" key="3">
    <source>
        <dbReference type="Proteomes" id="UP001558652"/>
    </source>
</evidence>
<organism evidence="2 3">
    <name type="scientific">Ranatra chinensis</name>
    <dbReference type="NCBI Taxonomy" id="642074"/>
    <lineage>
        <taxon>Eukaryota</taxon>
        <taxon>Metazoa</taxon>
        <taxon>Ecdysozoa</taxon>
        <taxon>Arthropoda</taxon>
        <taxon>Hexapoda</taxon>
        <taxon>Insecta</taxon>
        <taxon>Pterygota</taxon>
        <taxon>Neoptera</taxon>
        <taxon>Paraneoptera</taxon>
        <taxon>Hemiptera</taxon>
        <taxon>Heteroptera</taxon>
        <taxon>Panheteroptera</taxon>
        <taxon>Nepomorpha</taxon>
        <taxon>Nepidae</taxon>
        <taxon>Ranatrinae</taxon>
        <taxon>Ranatra</taxon>
    </lineage>
</organism>
<feature type="compositionally biased region" description="Basic and acidic residues" evidence="1">
    <location>
        <begin position="509"/>
        <end position="522"/>
    </location>
</feature>
<dbReference type="EMBL" id="JBFDAA010000014">
    <property type="protein sequence ID" value="KAL1122223.1"/>
    <property type="molecule type" value="Genomic_DNA"/>
</dbReference>
<protein>
    <recommendedName>
        <fullName evidence="4">C2H2-type domain-containing protein</fullName>
    </recommendedName>
</protein>
<feature type="region of interest" description="Disordered" evidence="1">
    <location>
        <begin position="327"/>
        <end position="522"/>
    </location>
</feature>
<keyword evidence="3" id="KW-1185">Reference proteome</keyword>
<feature type="compositionally biased region" description="Basic and acidic residues" evidence="1">
    <location>
        <begin position="357"/>
        <end position="372"/>
    </location>
</feature>
<reference evidence="2 3" key="1">
    <citation type="submission" date="2024-07" db="EMBL/GenBank/DDBJ databases">
        <title>Chromosome-level genome assembly of the water stick insect Ranatra chinensis (Heteroptera: Nepidae).</title>
        <authorList>
            <person name="Liu X."/>
        </authorList>
    </citation>
    <scope>NUCLEOTIDE SEQUENCE [LARGE SCALE GENOMIC DNA]</scope>
    <source>
        <strain evidence="2">Cailab_2021Rc</strain>
        <tissue evidence="2">Muscle</tissue>
    </source>
</reference>
<feature type="compositionally biased region" description="Basic residues" evidence="1">
    <location>
        <begin position="482"/>
        <end position="508"/>
    </location>
</feature>
<dbReference type="Proteomes" id="UP001558652">
    <property type="component" value="Unassembled WGS sequence"/>
</dbReference>
<gene>
    <name evidence="2" type="ORF">AAG570_003628</name>
</gene>
<feature type="compositionally biased region" description="Low complexity" evidence="1">
    <location>
        <begin position="399"/>
        <end position="425"/>
    </location>
</feature>